<sequence>MGNSLPMTLTHLMEVITLNNLRKVVAVTHHTLQKPNNIFQTTSWWKRLTWYAQFGQAPFASRPRPANCEEINDVSFSFFVSKRGATSTVKQVCPEDFVELYVGISLKFTVPSALALRTVSDRWLKSLDIVEDHVSDPRLFFSLIPLCFSLDIDSLRWIRTISRFAQIVEQDPVTRSFFSSPFHSAFSASPVRLYFRPLRNVNPENCVSSCDCYDDDSCGADGGGDVPDAASERPSPAGFDGLLGGPRCP</sequence>
<evidence type="ECO:0000313" key="2">
    <source>
        <dbReference type="EMBL" id="KYN13520.1"/>
    </source>
</evidence>
<evidence type="ECO:0000256" key="1">
    <source>
        <dbReference type="SAM" id="MobiDB-lite"/>
    </source>
</evidence>
<gene>
    <name evidence="2" type="ORF">ALC57_14224</name>
</gene>
<protein>
    <submittedName>
        <fullName evidence="2">Uncharacterized protein</fullName>
    </submittedName>
</protein>
<organism evidence="2 3">
    <name type="scientific">Trachymyrmex cornetzi</name>
    <dbReference type="NCBI Taxonomy" id="471704"/>
    <lineage>
        <taxon>Eukaryota</taxon>
        <taxon>Metazoa</taxon>
        <taxon>Ecdysozoa</taxon>
        <taxon>Arthropoda</taxon>
        <taxon>Hexapoda</taxon>
        <taxon>Insecta</taxon>
        <taxon>Pterygota</taxon>
        <taxon>Neoptera</taxon>
        <taxon>Endopterygota</taxon>
        <taxon>Hymenoptera</taxon>
        <taxon>Apocrita</taxon>
        <taxon>Aculeata</taxon>
        <taxon>Formicoidea</taxon>
        <taxon>Formicidae</taxon>
        <taxon>Myrmicinae</taxon>
        <taxon>Trachymyrmex</taxon>
    </lineage>
</organism>
<accession>A0A195DKV7</accession>
<dbReference type="Proteomes" id="UP000078492">
    <property type="component" value="Unassembled WGS sequence"/>
</dbReference>
<dbReference type="AlphaFoldDB" id="A0A195DKV7"/>
<evidence type="ECO:0000313" key="3">
    <source>
        <dbReference type="Proteomes" id="UP000078492"/>
    </source>
</evidence>
<name>A0A195DKV7_9HYME</name>
<keyword evidence="3" id="KW-1185">Reference proteome</keyword>
<feature type="region of interest" description="Disordered" evidence="1">
    <location>
        <begin position="223"/>
        <end position="249"/>
    </location>
</feature>
<dbReference type="EMBL" id="KQ980762">
    <property type="protein sequence ID" value="KYN13520.1"/>
    <property type="molecule type" value="Genomic_DNA"/>
</dbReference>
<proteinExistence type="predicted"/>
<reference evidence="2 3" key="1">
    <citation type="submission" date="2015-09" db="EMBL/GenBank/DDBJ databases">
        <title>Trachymyrmex cornetzi WGS genome.</title>
        <authorList>
            <person name="Nygaard S."/>
            <person name="Hu H."/>
            <person name="Boomsma J."/>
            <person name="Zhang G."/>
        </authorList>
    </citation>
    <scope>NUCLEOTIDE SEQUENCE [LARGE SCALE GENOMIC DNA]</scope>
    <source>
        <strain evidence="2">Tcor2-1</strain>
        <tissue evidence="2">Whole body</tissue>
    </source>
</reference>